<comment type="caution">
    <text evidence="2">The sequence shown here is derived from an EMBL/GenBank/DDBJ whole genome shotgun (WGS) entry which is preliminary data.</text>
</comment>
<evidence type="ECO:0000259" key="1">
    <source>
        <dbReference type="Pfam" id="PF13456"/>
    </source>
</evidence>
<dbReference type="EMBL" id="JABFAC010249639">
    <property type="protein sequence ID" value="MBA0637984.1"/>
    <property type="molecule type" value="Genomic_DNA"/>
</dbReference>
<reference evidence="2 3" key="1">
    <citation type="journal article" date="2019" name="Genome Biol. Evol.">
        <title>Insights into the evolution of the New World diploid cottons (Gossypium, subgenus Houzingenia) based on genome sequencing.</title>
        <authorList>
            <person name="Grover C.E."/>
            <person name="Arick M.A. 2nd"/>
            <person name="Thrash A."/>
            <person name="Conover J.L."/>
            <person name="Sanders W.S."/>
            <person name="Peterson D.G."/>
            <person name="Frelichowski J.E."/>
            <person name="Scheffler J.A."/>
            <person name="Scheffler B.E."/>
            <person name="Wendel J.F."/>
        </authorList>
    </citation>
    <scope>NUCLEOTIDE SEQUENCE [LARGE SCALE GENOMIC DNA]</scope>
    <source>
        <strain evidence="2">27</strain>
        <tissue evidence="2">Leaf</tissue>
    </source>
</reference>
<organism evidence="2 3">
    <name type="scientific">Gossypium davidsonii</name>
    <name type="common">Davidson's cotton</name>
    <name type="synonym">Gossypium klotzschianum subsp. davidsonii</name>
    <dbReference type="NCBI Taxonomy" id="34287"/>
    <lineage>
        <taxon>Eukaryota</taxon>
        <taxon>Viridiplantae</taxon>
        <taxon>Streptophyta</taxon>
        <taxon>Embryophyta</taxon>
        <taxon>Tracheophyta</taxon>
        <taxon>Spermatophyta</taxon>
        <taxon>Magnoliopsida</taxon>
        <taxon>eudicotyledons</taxon>
        <taxon>Gunneridae</taxon>
        <taxon>Pentapetalae</taxon>
        <taxon>rosids</taxon>
        <taxon>malvids</taxon>
        <taxon>Malvales</taxon>
        <taxon>Malvaceae</taxon>
        <taxon>Malvoideae</taxon>
        <taxon>Gossypium</taxon>
    </lineage>
</organism>
<name>A0A7J8TIM8_GOSDV</name>
<evidence type="ECO:0000313" key="2">
    <source>
        <dbReference type="EMBL" id="MBA0637984.1"/>
    </source>
</evidence>
<dbReference type="Gene3D" id="3.30.420.10">
    <property type="entry name" value="Ribonuclease H-like superfamily/Ribonuclease H"/>
    <property type="match status" value="1"/>
</dbReference>
<dbReference type="InterPro" id="IPR002156">
    <property type="entry name" value="RNaseH_domain"/>
</dbReference>
<dbReference type="InterPro" id="IPR036397">
    <property type="entry name" value="RNaseH_sf"/>
</dbReference>
<dbReference type="InterPro" id="IPR053151">
    <property type="entry name" value="RNase_H-like"/>
</dbReference>
<keyword evidence="3" id="KW-1185">Reference proteome</keyword>
<dbReference type="CDD" id="cd06222">
    <property type="entry name" value="RNase_H_like"/>
    <property type="match status" value="1"/>
</dbReference>
<dbReference type="InterPro" id="IPR012337">
    <property type="entry name" value="RNaseH-like_sf"/>
</dbReference>
<evidence type="ECO:0000313" key="3">
    <source>
        <dbReference type="Proteomes" id="UP000593561"/>
    </source>
</evidence>
<feature type="domain" description="RNase H type-1" evidence="1">
    <location>
        <begin position="2"/>
        <end position="66"/>
    </location>
</feature>
<dbReference type="AlphaFoldDB" id="A0A7J8TIM8"/>
<dbReference type="InterPro" id="IPR044730">
    <property type="entry name" value="RNase_H-like_dom_plant"/>
</dbReference>
<dbReference type="GO" id="GO:0004523">
    <property type="term" value="F:RNA-DNA hybrid ribonuclease activity"/>
    <property type="evidence" value="ECO:0007669"/>
    <property type="project" value="InterPro"/>
</dbReference>
<dbReference type="GO" id="GO:0003676">
    <property type="term" value="F:nucleic acid binding"/>
    <property type="evidence" value="ECO:0007669"/>
    <property type="project" value="InterPro"/>
</dbReference>
<protein>
    <recommendedName>
        <fullName evidence="1">RNase H type-1 domain-containing protein</fullName>
    </recommendedName>
</protein>
<gene>
    <name evidence="2" type="ORF">Godav_025381</name>
</gene>
<dbReference type="SUPFAM" id="SSF53098">
    <property type="entry name" value="Ribonuclease H-like"/>
    <property type="match status" value="1"/>
</dbReference>
<sequence>MRLGIRRLILKVDSIDVVNILTSDAKDGEFNLIRKVRDYLKKEWEVVIQHVYKEGNKVADSLASMAWG</sequence>
<dbReference type="PANTHER" id="PTHR47723:SF13">
    <property type="entry name" value="PUTATIVE-RELATED"/>
    <property type="match status" value="1"/>
</dbReference>
<dbReference type="Proteomes" id="UP000593561">
    <property type="component" value="Unassembled WGS sequence"/>
</dbReference>
<dbReference type="Pfam" id="PF13456">
    <property type="entry name" value="RVT_3"/>
    <property type="match status" value="1"/>
</dbReference>
<dbReference type="PANTHER" id="PTHR47723">
    <property type="entry name" value="OS05G0353850 PROTEIN"/>
    <property type="match status" value="1"/>
</dbReference>
<accession>A0A7J8TIM8</accession>
<proteinExistence type="predicted"/>